<dbReference type="Proteomes" id="UP000095759">
    <property type="component" value="Unassembled WGS sequence"/>
</dbReference>
<evidence type="ECO:0000313" key="3">
    <source>
        <dbReference type="Proteomes" id="UP000095759"/>
    </source>
</evidence>
<dbReference type="STRING" id="285458.BGM19_36490"/>
<dbReference type="InterPro" id="IPR011518">
    <property type="entry name" value="Transposase_36"/>
</dbReference>
<comment type="caution">
    <text evidence="1">The sequence shown here is derived from an EMBL/GenBank/DDBJ whole genome shotgun (WGS) entry which is preliminary data.</text>
</comment>
<evidence type="ECO:0000313" key="1">
    <source>
        <dbReference type="EMBL" id="OEJ21189.1"/>
    </source>
</evidence>
<dbReference type="EMBL" id="MEHJ01000001">
    <property type="protein sequence ID" value="OEJ23174.1"/>
    <property type="molecule type" value="Genomic_DNA"/>
</dbReference>
<gene>
    <name evidence="2" type="ORF">AS594_00165</name>
    <name evidence="1" type="ORF">AS594_36675</name>
</gene>
<dbReference type="Pfam" id="PF07592">
    <property type="entry name" value="DDE_Tnp_ISAZ013"/>
    <property type="match status" value="1"/>
</dbReference>
<evidence type="ECO:0000313" key="2">
    <source>
        <dbReference type="EMBL" id="OEJ23174.1"/>
    </source>
</evidence>
<proteinExistence type="predicted"/>
<protein>
    <submittedName>
        <fullName evidence="1">Uncharacterized protein</fullName>
    </submittedName>
</protein>
<keyword evidence="3" id="KW-1185">Reference proteome</keyword>
<organism evidence="1 3">
    <name type="scientific">Streptomyces agglomeratus</name>
    <dbReference type="NCBI Taxonomy" id="285458"/>
    <lineage>
        <taxon>Bacteria</taxon>
        <taxon>Bacillati</taxon>
        <taxon>Actinomycetota</taxon>
        <taxon>Actinomycetes</taxon>
        <taxon>Kitasatosporales</taxon>
        <taxon>Streptomycetaceae</taxon>
        <taxon>Streptomyces</taxon>
    </lineage>
</organism>
<dbReference type="EMBL" id="MEHJ01000002">
    <property type="protein sequence ID" value="OEJ21189.1"/>
    <property type="molecule type" value="Genomic_DNA"/>
</dbReference>
<reference evidence="1 3" key="1">
    <citation type="submission" date="2016-08" db="EMBL/GenBank/DDBJ databases">
        <title>Complete genome sequence of Streptomyces agglomeratus strain 6-3-2, a novel anti-MRSA actinomycete isolated from Wuli of Tebit, China.</title>
        <authorList>
            <person name="Chen X."/>
        </authorList>
    </citation>
    <scope>NUCLEOTIDE SEQUENCE [LARGE SCALE GENOMIC DNA]</scope>
    <source>
        <strain evidence="1 3">6-3-2</strain>
    </source>
</reference>
<dbReference type="AlphaFoldDB" id="A0A1E5NY49"/>
<accession>A0A1E5NY49</accession>
<name>A0A1E5NY49_9ACTN</name>
<sequence>MSASTWVGCRDRRTSGAFSPQANVKTLEGAQHPDRDAQLRYINEQVKQHQADGEPVISVDTKKREAVQVTDNLTTSFLPRHRRDQSTLCRWENAGPARWSEVAFHAMRYGLEFWLFCAPILLITAYRDSSPQPMQGK</sequence>